<evidence type="ECO:0000313" key="1">
    <source>
        <dbReference type="EMBL" id="GFY16244.1"/>
    </source>
</evidence>
<evidence type="ECO:0000313" key="2">
    <source>
        <dbReference type="Proteomes" id="UP000887159"/>
    </source>
</evidence>
<protein>
    <submittedName>
        <fullName evidence="1">Uncharacterized protein</fullName>
    </submittedName>
</protein>
<keyword evidence="2" id="KW-1185">Reference proteome</keyword>
<name>A0A8X6SM54_TRICX</name>
<gene>
    <name evidence="1" type="ORF">TNCV_2348891</name>
</gene>
<sequence>MRSNISIGTVRNIVNNILKYRKVCCQWVPRLVSKRQKKTEWASVYSICWATSMTVTTFYSTYQLGIEPGITLSNQKGSPSVCNGNISTKLDQKI</sequence>
<dbReference type="EMBL" id="BMAU01021338">
    <property type="protein sequence ID" value="GFY16244.1"/>
    <property type="molecule type" value="Genomic_DNA"/>
</dbReference>
<reference evidence="1" key="1">
    <citation type="submission" date="2020-08" db="EMBL/GenBank/DDBJ databases">
        <title>Multicomponent nature underlies the extraordinary mechanical properties of spider dragline silk.</title>
        <authorList>
            <person name="Kono N."/>
            <person name="Nakamura H."/>
            <person name="Mori M."/>
            <person name="Yoshida Y."/>
            <person name="Ohtoshi R."/>
            <person name="Malay A.D."/>
            <person name="Moran D.A.P."/>
            <person name="Tomita M."/>
            <person name="Numata K."/>
            <person name="Arakawa K."/>
        </authorList>
    </citation>
    <scope>NUCLEOTIDE SEQUENCE</scope>
</reference>
<proteinExistence type="predicted"/>
<organism evidence="1 2">
    <name type="scientific">Trichonephila clavipes</name>
    <name type="common">Golden silk orbweaver</name>
    <name type="synonym">Nephila clavipes</name>
    <dbReference type="NCBI Taxonomy" id="2585209"/>
    <lineage>
        <taxon>Eukaryota</taxon>
        <taxon>Metazoa</taxon>
        <taxon>Ecdysozoa</taxon>
        <taxon>Arthropoda</taxon>
        <taxon>Chelicerata</taxon>
        <taxon>Arachnida</taxon>
        <taxon>Araneae</taxon>
        <taxon>Araneomorphae</taxon>
        <taxon>Entelegynae</taxon>
        <taxon>Araneoidea</taxon>
        <taxon>Nephilidae</taxon>
        <taxon>Trichonephila</taxon>
    </lineage>
</organism>
<dbReference type="AlphaFoldDB" id="A0A8X6SM54"/>
<comment type="caution">
    <text evidence="1">The sequence shown here is derived from an EMBL/GenBank/DDBJ whole genome shotgun (WGS) entry which is preliminary data.</text>
</comment>
<accession>A0A8X6SM54</accession>
<dbReference type="Proteomes" id="UP000887159">
    <property type="component" value="Unassembled WGS sequence"/>
</dbReference>